<feature type="compositionally biased region" description="Polar residues" evidence="4">
    <location>
        <begin position="263"/>
        <end position="276"/>
    </location>
</feature>
<dbReference type="GO" id="GO:0061630">
    <property type="term" value="F:ubiquitin protein ligase activity"/>
    <property type="evidence" value="ECO:0007669"/>
    <property type="project" value="TreeGrafter"/>
</dbReference>
<dbReference type="Gene3D" id="3.30.40.10">
    <property type="entry name" value="Zinc/RING finger domain, C3HC4 (zinc finger)"/>
    <property type="match status" value="1"/>
</dbReference>
<dbReference type="Proteomes" id="UP001652740">
    <property type="component" value="Unplaced"/>
</dbReference>
<dbReference type="GO" id="GO:0043066">
    <property type="term" value="P:negative regulation of apoptotic process"/>
    <property type="evidence" value="ECO:0007669"/>
    <property type="project" value="TreeGrafter"/>
</dbReference>
<dbReference type="KEGG" id="gmw:113509576"/>
<dbReference type="GO" id="GO:0016567">
    <property type="term" value="P:protein ubiquitination"/>
    <property type="evidence" value="ECO:0007669"/>
    <property type="project" value="TreeGrafter"/>
</dbReference>
<dbReference type="Gene3D" id="2.30.30.380">
    <property type="entry name" value="Zn-finger domain of Sec23/24"/>
    <property type="match status" value="1"/>
</dbReference>
<dbReference type="InterPro" id="IPR036443">
    <property type="entry name" value="Znf_RanBP2_sf"/>
</dbReference>
<dbReference type="PANTHER" id="PTHR46858:SF5">
    <property type="entry name" value="E3 UBIQUITIN-PROTEIN LIGASE APD1-RELATED"/>
    <property type="match status" value="1"/>
</dbReference>
<dbReference type="InterPro" id="IPR013083">
    <property type="entry name" value="Znf_RING/FYVE/PHD"/>
</dbReference>
<feature type="compositionally biased region" description="Acidic residues" evidence="4">
    <location>
        <begin position="44"/>
        <end position="56"/>
    </location>
</feature>
<dbReference type="GO" id="GO:0010468">
    <property type="term" value="P:regulation of gene expression"/>
    <property type="evidence" value="ECO:0007669"/>
    <property type="project" value="TreeGrafter"/>
</dbReference>
<feature type="compositionally biased region" description="Low complexity" evidence="4">
    <location>
        <begin position="174"/>
        <end position="183"/>
    </location>
</feature>
<feature type="compositionally biased region" description="Polar residues" evidence="4">
    <location>
        <begin position="153"/>
        <end position="173"/>
    </location>
</feature>
<evidence type="ECO:0000256" key="2">
    <source>
        <dbReference type="ARBA" id="ARBA00022771"/>
    </source>
</evidence>
<evidence type="ECO:0000256" key="1">
    <source>
        <dbReference type="ARBA" id="ARBA00022723"/>
    </source>
</evidence>
<feature type="region of interest" description="Disordered" evidence="4">
    <location>
        <begin position="141"/>
        <end position="298"/>
    </location>
</feature>
<protein>
    <submittedName>
        <fullName evidence="6">E3 ubiquitin-protein ligase cblA-like isoform X1</fullName>
    </submittedName>
</protein>
<evidence type="ECO:0000256" key="3">
    <source>
        <dbReference type="ARBA" id="ARBA00022833"/>
    </source>
</evidence>
<organism evidence="5 6">
    <name type="scientific">Galleria mellonella</name>
    <name type="common">Greater wax moth</name>
    <dbReference type="NCBI Taxonomy" id="7137"/>
    <lineage>
        <taxon>Eukaryota</taxon>
        <taxon>Metazoa</taxon>
        <taxon>Ecdysozoa</taxon>
        <taxon>Arthropoda</taxon>
        <taxon>Hexapoda</taxon>
        <taxon>Insecta</taxon>
        <taxon>Pterygota</taxon>
        <taxon>Neoptera</taxon>
        <taxon>Endopterygota</taxon>
        <taxon>Lepidoptera</taxon>
        <taxon>Glossata</taxon>
        <taxon>Ditrysia</taxon>
        <taxon>Pyraloidea</taxon>
        <taxon>Pyralidae</taxon>
        <taxon>Galleriinae</taxon>
        <taxon>Galleria</taxon>
    </lineage>
</organism>
<dbReference type="OrthoDB" id="24526at2759"/>
<sequence>MSTSVTLDEQFRRSSTETVLSLQDKETDFVADTSDTEMFGSDESNLEYEPVTEPEDDRPAFDDTSGDSEDEIIKTNRITVTMGDDGELEFADSEQTSSNESDSEIDLLGYDRCARCHSSEHNTFYRYCHDCFKAKKTFFPPRPKARKRKAPENSDTIPRSSSQDSGFESLNSQKSQVGSSKLGLGSGVELKWGSNGRRARKRRTSSERSGGSGSSSKKRRHTDENCPSDLESTVKKRRSKNDHDLPRTGSSAKKHRSTDENNHSGSDSGTKTLSLTDDNDHSSTESSGKQFKSANDKDTVQPIIKSISEPSVSVHAASASKEDESKDLCIICYVRPKSGVFAHGRLAHICCCYKCAVKVWSTSKRCPVCNSKVSNVLRAVVM</sequence>
<accession>A0A6J1W850</accession>
<dbReference type="GeneID" id="113509576"/>
<dbReference type="InParanoid" id="A0A6J1W850"/>
<dbReference type="Pfam" id="PF13920">
    <property type="entry name" value="zf-C3HC4_3"/>
    <property type="match status" value="1"/>
</dbReference>
<dbReference type="AlphaFoldDB" id="A0A6J1W850"/>
<gene>
    <name evidence="6" type="primary">LOC113509576</name>
</gene>
<keyword evidence="2" id="KW-0863">Zinc-finger</keyword>
<keyword evidence="3" id="KW-0862">Zinc</keyword>
<feature type="region of interest" description="Disordered" evidence="4">
    <location>
        <begin position="24"/>
        <end position="71"/>
    </location>
</feature>
<keyword evidence="1" id="KW-0479">Metal-binding</keyword>
<dbReference type="SUPFAM" id="SSF90209">
    <property type="entry name" value="Ran binding protein zinc finger-like"/>
    <property type="match status" value="1"/>
</dbReference>
<evidence type="ECO:0000313" key="6">
    <source>
        <dbReference type="RefSeq" id="XP_026748718.1"/>
    </source>
</evidence>
<proteinExistence type="predicted"/>
<dbReference type="GO" id="GO:0008270">
    <property type="term" value="F:zinc ion binding"/>
    <property type="evidence" value="ECO:0007669"/>
    <property type="project" value="UniProtKB-KW"/>
</dbReference>
<evidence type="ECO:0000313" key="5">
    <source>
        <dbReference type="Proteomes" id="UP001652740"/>
    </source>
</evidence>
<dbReference type="PANTHER" id="PTHR46858">
    <property type="entry name" value="OS05G0521000 PROTEIN"/>
    <property type="match status" value="1"/>
</dbReference>
<dbReference type="CDD" id="cd16646">
    <property type="entry name" value="mRING-HC-C2H2C4_MDM2-like"/>
    <property type="match status" value="1"/>
</dbReference>
<keyword evidence="5" id="KW-1185">Reference proteome</keyword>
<reference evidence="6" key="1">
    <citation type="submission" date="2025-08" db="UniProtKB">
        <authorList>
            <consortium name="RefSeq"/>
        </authorList>
    </citation>
    <scope>IDENTIFICATION</scope>
    <source>
        <tissue evidence="6">Whole larvae</tissue>
    </source>
</reference>
<feature type="compositionally biased region" description="Polar residues" evidence="4">
    <location>
        <begin position="284"/>
        <end position="293"/>
    </location>
</feature>
<dbReference type="RefSeq" id="XP_026748718.1">
    <property type="nucleotide sequence ID" value="XM_026892917.3"/>
</dbReference>
<evidence type="ECO:0000256" key="4">
    <source>
        <dbReference type="SAM" id="MobiDB-lite"/>
    </source>
</evidence>
<name>A0A6J1W850_GALME</name>